<dbReference type="GeneID" id="24104656"/>
<keyword evidence="1" id="KW-0472">Membrane</keyword>
<dbReference type="InParanoid" id="U4PN02"/>
<dbReference type="AGR" id="WB:WBGene00235361"/>
<keyword evidence="1" id="KW-1133">Transmembrane helix</keyword>
<feature type="transmembrane region" description="Helical" evidence="1">
    <location>
        <begin position="55"/>
        <end position="76"/>
    </location>
</feature>
<evidence type="ECO:0000313" key="2">
    <source>
        <dbReference type="EMBL" id="CDH93469.1"/>
    </source>
</evidence>
<reference evidence="2 3" key="1">
    <citation type="journal article" date="1998" name="Science">
        <title>Genome sequence of the nematode C. elegans: a platform for investigating biology.</title>
        <authorList>
            <consortium name="The C. elegans sequencing consortium"/>
            <person name="Sulson J.E."/>
            <person name="Waterston R."/>
        </authorList>
    </citation>
    <scope>NUCLEOTIDE SEQUENCE [LARGE SCALE GENOMIC DNA]</scope>
    <source>
        <strain evidence="2 3">Bristol N2</strain>
    </source>
</reference>
<dbReference type="HOGENOM" id="CLU_2485363_0_0_1"/>
<evidence type="ECO:0000313" key="4">
    <source>
        <dbReference type="WormBase" id="F56D6.23"/>
    </source>
</evidence>
<dbReference type="AlphaFoldDB" id="U4PN02"/>
<proteinExistence type="predicted"/>
<dbReference type="WormBase" id="F56D6.23">
    <property type="protein sequence ID" value="CE48814"/>
    <property type="gene ID" value="WBGene00235361"/>
</dbReference>
<organism evidence="2 3">
    <name type="scientific">Caenorhabditis elegans</name>
    <dbReference type="NCBI Taxonomy" id="6239"/>
    <lineage>
        <taxon>Eukaryota</taxon>
        <taxon>Metazoa</taxon>
        <taxon>Ecdysozoa</taxon>
        <taxon>Nematoda</taxon>
        <taxon>Chromadorea</taxon>
        <taxon>Rhabditida</taxon>
        <taxon>Rhabditina</taxon>
        <taxon>Rhabditomorpha</taxon>
        <taxon>Rhabditoidea</taxon>
        <taxon>Rhabditidae</taxon>
        <taxon>Peloderinae</taxon>
        <taxon>Caenorhabditis</taxon>
    </lineage>
</organism>
<dbReference type="CTD" id="24104656"/>
<dbReference type="RefSeq" id="NP_001294642.1">
    <property type="nucleotide sequence ID" value="NM_001307713.1"/>
</dbReference>
<keyword evidence="1 2" id="KW-0812">Transmembrane</keyword>
<evidence type="ECO:0000256" key="1">
    <source>
        <dbReference type="SAM" id="Phobius"/>
    </source>
</evidence>
<dbReference type="KEGG" id="cel:CELE_F56D6.23"/>
<gene>
    <name evidence="2" type="ORF">CELE_F56D6.23</name>
    <name evidence="2 4" type="ORF">F56D6.23</name>
</gene>
<name>U4PN02_CAEEL</name>
<protein>
    <submittedName>
        <fullName evidence="2">Transmembrane protein</fullName>
    </submittedName>
</protein>
<dbReference type="Proteomes" id="UP000001940">
    <property type="component" value="Chromosome IV"/>
</dbReference>
<dbReference type="EMBL" id="BX284604">
    <property type="protein sequence ID" value="CDH93469.1"/>
    <property type="molecule type" value="Genomic_DNA"/>
</dbReference>
<feature type="transmembrane region" description="Helical" evidence="1">
    <location>
        <begin position="6"/>
        <end position="25"/>
    </location>
</feature>
<dbReference type="PaxDb" id="6239-F56D6.23"/>
<keyword evidence="3" id="KW-1185">Reference proteome</keyword>
<dbReference type="SMR" id="U4PN02"/>
<dbReference type="Bgee" id="WBGene00235361">
    <property type="expression patterns" value="Expressed in larva and 1 other cell type or tissue"/>
</dbReference>
<evidence type="ECO:0000313" key="3">
    <source>
        <dbReference type="Proteomes" id="UP000001940"/>
    </source>
</evidence>
<sequence>MHIHLIVLSAICTSSIVVHFSYRLVRENHGEKEQDRGLKDTKETAKDVLGFVKMLGIILAMVVGFALLGFVTFYLYQYASTGDFFTF</sequence>
<accession>U4PN02</accession>